<proteinExistence type="predicted"/>
<dbReference type="AlphaFoldDB" id="A0A1G2DKC0"/>
<keyword evidence="1" id="KW-0472">Membrane</keyword>
<evidence type="ECO:0000256" key="1">
    <source>
        <dbReference type="SAM" id="Phobius"/>
    </source>
</evidence>
<keyword evidence="1" id="KW-1133">Transmembrane helix</keyword>
<keyword evidence="1" id="KW-0812">Transmembrane</keyword>
<accession>A0A1G2DKC0</accession>
<evidence type="ECO:0000313" key="3">
    <source>
        <dbReference type="Proteomes" id="UP000178534"/>
    </source>
</evidence>
<gene>
    <name evidence="2" type="ORF">A2942_03245</name>
</gene>
<name>A0A1G2DKC0_9BACT</name>
<feature type="transmembrane region" description="Helical" evidence="1">
    <location>
        <begin position="18"/>
        <end position="37"/>
    </location>
</feature>
<sequence length="133" mass="15467">MPSYLYSLSSIDRPSPRFVLVFLLLHGLLFLGVEYILFQYFPIFTLIHAVMGIVIYLIFWRGWFPKLFRDVFIGALIAIISGMMFGDAILDNFFVLYDEAPRGLVSSIYSSLVVFYIYFYVTLVKRTMSRTIS</sequence>
<organism evidence="2 3">
    <name type="scientific">Candidatus Lloydbacteria bacterium RIFCSPLOWO2_01_FULL_50_20</name>
    <dbReference type="NCBI Taxonomy" id="1798665"/>
    <lineage>
        <taxon>Bacteria</taxon>
        <taxon>Candidatus Lloydiibacteriota</taxon>
    </lineage>
</organism>
<protein>
    <submittedName>
        <fullName evidence="2">Uncharacterized protein</fullName>
    </submittedName>
</protein>
<feature type="transmembrane region" description="Helical" evidence="1">
    <location>
        <begin position="71"/>
        <end position="97"/>
    </location>
</feature>
<evidence type="ECO:0000313" key="2">
    <source>
        <dbReference type="EMBL" id="OGZ13350.1"/>
    </source>
</evidence>
<feature type="transmembrane region" description="Helical" evidence="1">
    <location>
        <begin position="103"/>
        <end position="123"/>
    </location>
</feature>
<reference evidence="2 3" key="1">
    <citation type="journal article" date="2016" name="Nat. Commun.">
        <title>Thousands of microbial genomes shed light on interconnected biogeochemical processes in an aquifer system.</title>
        <authorList>
            <person name="Anantharaman K."/>
            <person name="Brown C.T."/>
            <person name="Hug L.A."/>
            <person name="Sharon I."/>
            <person name="Castelle C.J."/>
            <person name="Probst A.J."/>
            <person name="Thomas B.C."/>
            <person name="Singh A."/>
            <person name="Wilkins M.J."/>
            <person name="Karaoz U."/>
            <person name="Brodie E.L."/>
            <person name="Williams K.H."/>
            <person name="Hubbard S.S."/>
            <person name="Banfield J.F."/>
        </authorList>
    </citation>
    <scope>NUCLEOTIDE SEQUENCE [LARGE SCALE GENOMIC DNA]</scope>
</reference>
<dbReference type="EMBL" id="MHLP01000008">
    <property type="protein sequence ID" value="OGZ13350.1"/>
    <property type="molecule type" value="Genomic_DNA"/>
</dbReference>
<comment type="caution">
    <text evidence="2">The sequence shown here is derived from an EMBL/GenBank/DDBJ whole genome shotgun (WGS) entry which is preliminary data.</text>
</comment>
<dbReference type="STRING" id="1798665.A2942_03245"/>
<feature type="transmembrane region" description="Helical" evidence="1">
    <location>
        <begin position="43"/>
        <end position="59"/>
    </location>
</feature>
<dbReference type="Proteomes" id="UP000178534">
    <property type="component" value="Unassembled WGS sequence"/>
</dbReference>